<keyword evidence="3" id="KW-0472">Membrane</keyword>
<evidence type="ECO:0000256" key="4">
    <source>
        <dbReference type="ARBA" id="ARBA00022527"/>
    </source>
</evidence>
<comment type="catalytic activity">
    <reaction evidence="9">
        <text>L-threonyl-[protein] + ATP = O-phospho-L-threonyl-[protein] + ADP + H(+)</text>
        <dbReference type="Rhea" id="RHEA:46608"/>
        <dbReference type="Rhea" id="RHEA-COMP:11060"/>
        <dbReference type="Rhea" id="RHEA-COMP:11605"/>
        <dbReference type="ChEBI" id="CHEBI:15378"/>
        <dbReference type="ChEBI" id="CHEBI:30013"/>
        <dbReference type="ChEBI" id="CHEBI:30616"/>
        <dbReference type="ChEBI" id="CHEBI:61977"/>
        <dbReference type="ChEBI" id="CHEBI:456216"/>
        <dbReference type="EC" id="2.7.11.1"/>
    </reaction>
</comment>
<proteinExistence type="inferred from homology"/>
<dbReference type="PROSITE" id="PS00107">
    <property type="entry name" value="PROTEIN_KINASE_ATP"/>
    <property type="match status" value="1"/>
</dbReference>
<keyword evidence="3" id="KW-1003">Cell membrane</keyword>
<dbReference type="PROSITE" id="PS50011">
    <property type="entry name" value="PROTEIN_KINASE_DOM"/>
    <property type="match status" value="1"/>
</dbReference>
<keyword evidence="8 11" id="KW-0067">ATP-binding</keyword>
<comment type="caution">
    <text evidence="14">The sequence shown here is derived from an EMBL/GenBank/DDBJ whole genome shotgun (WGS) entry which is preliminary data.</text>
</comment>
<feature type="non-terminal residue" evidence="14">
    <location>
        <position position="1"/>
    </location>
</feature>
<evidence type="ECO:0000256" key="2">
    <source>
        <dbReference type="ARBA" id="ARBA00012513"/>
    </source>
</evidence>
<dbReference type="AlphaFoldDB" id="A0AA88R5N0"/>
<evidence type="ECO:0000256" key="8">
    <source>
        <dbReference type="ARBA" id="ARBA00022840"/>
    </source>
</evidence>
<organism evidence="14 15">
    <name type="scientific">Escallonia rubra</name>
    <dbReference type="NCBI Taxonomy" id="112253"/>
    <lineage>
        <taxon>Eukaryota</taxon>
        <taxon>Viridiplantae</taxon>
        <taxon>Streptophyta</taxon>
        <taxon>Embryophyta</taxon>
        <taxon>Tracheophyta</taxon>
        <taxon>Spermatophyta</taxon>
        <taxon>Magnoliopsida</taxon>
        <taxon>eudicotyledons</taxon>
        <taxon>Gunneridae</taxon>
        <taxon>Pentapetalae</taxon>
        <taxon>asterids</taxon>
        <taxon>campanulids</taxon>
        <taxon>Escalloniales</taxon>
        <taxon>Escalloniaceae</taxon>
        <taxon>Escallonia</taxon>
    </lineage>
</organism>
<dbReference type="Proteomes" id="UP001187471">
    <property type="component" value="Unassembled WGS sequence"/>
</dbReference>
<dbReference type="InterPro" id="IPR011009">
    <property type="entry name" value="Kinase-like_dom_sf"/>
</dbReference>
<evidence type="ECO:0000256" key="7">
    <source>
        <dbReference type="ARBA" id="ARBA00022777"/>
    </source>
</evidence>
<comment type="similarity">
    <text evidence="12">Belongs to the protein kinase superfamily.</text>
</comment>
<evidence type="ECO:0000259" key="13">
    <source>
        <dbReference type="PROSITE" id="PS50011"/>
    </source>
</evidence>
<keyword evidence="7" id="KW-0418">Kinase</keyword>
<evidence type="ECO:0000256" key="12">
    <source>
        <dbReference type="RuleBase" id="RU000304"/>
    </source>
</evidence>
<keyword evidence="15" id="KW-1185">Reference proteome</keyword>
<dbReference type="FunFam" id="1.10.510.10:FF:000095">
    <property type="entry name" value="protein STRUBBELIG-RECEPTOR FAMILY 8"/>
    <property type="match status" value="1"/>
</dbReference>
<dbReference type="InterPro" id="IPR001245">
    <property type="entry name" value="Ser-Thr/Tyr_kinase_cat_dom"/>
</dbReference>
<feature type="domain" description="Protein kinase" evidence="13">
    <location>
        <begin position="94"/>
        <end position="376"/>
    </location>
</feature>
<comment type="subcellular location">
    <subcellularLocation>
        <location evidence="1">Cell membrane</location>
    </subcellularLocation>
</comment>
<evidence type="ECO:0000256" key="5">
    <source>
        <dbReference type="ARBA" id="ARBA00022679"/>
    </source>
</evidence>
<name>A0AA88R5N0_9ASTE</name>
<dbReference type="SUPFAM" id="SSF56112">
    <property type="entry name" value="Protein kinase-like (PK-like)"/>
    <property type="match status" value="1"/>
</dbReference>
<protein>
    <recommendedName>
        <fullName evidence="2">non-specific serine/threonine protein kinase</fullName>
        <ecNumber evidence="2">2.7.11.1</ecNumber>
    </recommendedName>
</protein>
<evidence type="ECO:0000256" key="3">
    <source>
        <dbReference type="ARBA" id="ARBA00022475"/>
    </source>
</evidence>
<dbReference type="InterPro" id="IPR008271">
    <property type="entry name" value="Ser/Thr_kinase_AS"/>
</dbReference>
<dbReference type="PROSITE" id="PS00108">
    <property type="entry name" value="PROTEIN_KINASE_ST"/>
    <property type="match status" value="1"/>
</dbReference>
<dbReference type="Gene3D" id="1.10.510.10">
    <property type="entry name" value="Transferase(Phosphotransferase) domain 1"/>
    <property type="match status" value="1"/>
</dbReference>
<evidence type="ECO:0000256" key="10">
    <source>
        <dbReference type="ARBA" id="ARBA00048679"/>
    </source>
</evidence>
<dbReference type="InterPro" id="IPR050823">
    <property type="entry name" value="Plant_Ser_Thr_Prot_Kinase"/>
</dbReference>
<dbReference type="SMART" id="SM00220">
    <property type="entry name" value="S_TKc"/>
    <property type="match status" value="1"/>
</dbReference>
<dbReference type="GO" id="GO:0005524">
    <property type="term" value="F:ATP binding"/>
    <property type="evidence" value="ECO:0007669"/>
    <property type="project" value="UniProtKB-UniRule"/>
</dbReference>
<dbReference type="InterPro" id="IPR000719">
    <property type="entry name" value="Prot_kinase_dom"/>
</dbReference>
<dbReference type="EC" id="2.7.11.1" evidence="2"/>
<dbReference type="GO" id="GO:0005886">
    <property type="term" value="C:plasma membrane"/>
    <property type="evidence" value="ECO:0007669"/>
    <property type="project" value="UniProtKB-SubCell"/>
</dbReference>
<sequence length="382" mass="42654">SLQAEPNQPIGTAQPPAGSPSVIPSYLTIMLVDKENSYTCFKKGVQLSPNPMLFDPDSRYRKHDFSMVNMKDVVHAHRLKSFTYKTLKAATQKFSEKNFLGQGGSGHVYRGWINHCTMTAAKPGDGHPVAVKRLKKGGAQGREEWLNELNFLGRFKHKHVVKLIGYCSEDMHMILVYEYMPKGSLEAHLLRGGTKLNWSKRIKIAVGSARGLEYLHTATSPVIHRDLKSSNILLDKDYTPKISDFGMSKFGPQGDKTHISTRILGTRGYFAPEYIATGHLTMKTDVYSFGVVLLEILSGSGAVKRYSDGGNGDLALWAGPHLNSRLELHPLIDKKLRKSIQMEEAYAFAEIILRCLNQNPKIRPTMTDVVNSLEKLAQNTKI</sequence>
<keyword evidence="6 11" id="KW-0547">Nucleotide-binding</keyword>
<dbReference type="EMBL" id="JAVXUO010001353">
    <property type="protein sequence ID" value="KAK2983149.1"/>
    <property type="molecule type" value="Genomic_DNA"/>
</dbReference>
<evidence type="ECO:0000256" key="1">
    <source>
        <dbReference type="ARBA" id="ARBA00004236"/>
    </source>
</evidence>
<gene>
    <name evidence="14" type="ORF">RJ640_007825</name>
</gene>
<reference evidence="14" key="1">
    <citation type="submission" date="2022-12" db="EMBL/GenBank/DDBJ databases">
        <title>Draft genome assemblies for two species of Escallonia (Escalloniales).</title>
        <authorList>
            <person name="Chanderbali A."/>
            <person name="Dervinis C."/>
            <person name="Anghel I."/>
            <person name="Soltis D."/>
            <person name="Soltis P."/>
            <person name="Zapata F."/>
        </authorList>
    </citation>
    <scope>NUCLEOTIDE SEQUENCE</scope>
    <source>
        <strain evidence="14">UCBG92.1500</strain>
        <tissue evidence="14">Leaf</tissue>
    </source>
</reference>
<evidence type="ECO:0000313" key="15">
    <source>
        <dbReference type="Proteomes" id="UP001187471"/>
    </source>
</evidence>
<accession>A0AA88R5N0</accession>
<dbReference type="GO" id="GO:0004674">
    <property type="term" value="F:protein serine/threonine kinase activity"/>
    <property type="evidence" value="ECO:0007669"/>
    <property type="project" value="UniProtKB-KW"/>
</dbReference>
<keyword evidence="4 12" id="KW-0723">Serine/threonine-protein kinase</keyword>
<dbReference type="Pfam" id="PF07714">
    <property type="entry name" value="PK_Tyr_Ser-Thr"/>
    <property type="match status" value="1"/>
</dbReference>
<feature type="binding site" evidence="11">
    <location>
        <position position="132"/>
    </location>
    <ligand>
        <name>ATP</name>
        <dbReference type="ChEBI" id="CHEBI:30616"/>
    </ligand>
</feature>
<dbReference type="Gene3D" id="3.30.200.20">
    <property type="entry name" value="Phosphorylase Kinase, domain 1"/>
    <property type="match status" value="1"/>
</dbReference>
<evidence type="ECO:0000256" key="11">
    <source>
        <dbReference type="PROSITE-ProRule" id="PRU10141"/>
    </source>
</evidence>
<comment type="catalytic activity">
    <reaction evidence="10">
        <text>L-seryl-[protein] + ATP = O-phospho-L-seryl-[protein] + ADP + H(+)</text>
        <dbReference type="Rhea" id="RHEA:17989"/>
        <dbReference type="Rhea" id="RHEA-COMP:9863"/>
        <dbReference type="Rhea" id="RHEA-COMP:11604"/>
        <dbReference type="ChEBI" id="CHEBI:15378"/>
        <dbReference type="ChEBI" id="CHEBI:29999"/>
        <dbReference type="ChEBI" id="CHEBI:30616"/>
        <dbReference type="ChEBI" id="CHEBI:83421"/>
        <dbReference type="ChEBI" id="CHEBI:456216"/>
        <dbReference type="EC" id="2.7.11.1"/>
    </reaction>
</comment>
<dbReference type="InterPro" id="IPR017441">
    <property type="entry name" value="Protein_kinase_ATP_BS"/>
</dbReference>
<dbReference type="FunFam" id="3.30.200.20:FF:000228">
    <property type="entry name" value="Serine/threonine-protein kinase BIK1"/>
    <property type="match status" value="1"/>
</dbReference>
<keyword evidence="5" id="KW-0808">Transferase</keyword>
<dbReference type="PANTHER" id="PTHR45621">
    <property type="entry name" value="OS01G0588500 PROTEIN-RELATED"/>
    <property type="match status" value="1"/>
</dbReference>
<dbReference type="CDD" id="cd14066">
    <property type="entry name" value="STKc_IRAK"/>
    <property type="match status" value="1"/>
</dbReference>
<evidence type="ECO:0000256" key="6">
    <source>
        <dbReference type="ARBA" id="ARBA00022741"/>
    </source>
</evidence>
<evidence type="ECO:0000313" key="14">
    <source>
        <dbReference type="EMBL" id="KAK2983149.1"/>
    </source>
</evidence>
<evidence type="ECO:0000256" key="9">
    <source>
        <dbReference type="ARBA" id="ARBA00047899"/>
    </source>
</evidence>